<comment type="caution">
    <text evidence="1">The sequence shown here is derived from an EMBL/GenBank/DDBJ whole genome shotgun (WGS) entry which is preliminary data.</text>
</comment>
<evidence type="ECO:0000313" key="2">
    <source>
        <dbReference type="Proteomes" id="UP000606653"/>
    </source>
</evidence>
<dbReference type="Proteomes" id="UP000606653">
    <property type="component" value="Unassembled WGS sequence"/>
</dbReference>
<dbReference type="RefSeq" id="WP_018978234.1">
    <property type="nucleotide sequence ID" value="NZ_BMLN01000014.1"/>
</dbReference>
<evidence type="ECO:0000313" key="1">
    <source>
        <dbReference type="EMBL" id="GGO07633.1"/>
    </source>
</evidence>
<proteinExistence type="predicted"/>
<name>A0ABQ2L9I0_9BACL</name>
<dbReference type="EMBL" id="BMLN01000014">
    <property type="protein sequence ID" value="GGO07633.1"/>
    <property type="molecule type" value="Genomic_DNA"/>
</dbReference>
<gene>
    <name evidence="1" type="ORF">GCM10010969_36250</name>
</gene>
<reference evidence="2" key="1">
    <citation type="journal article" date="2019" name="Int. J. Syst. Evol. Microbiol.">
        <title>The Global Catalogue of Microorganisms (GCM) 10K type strain sequencing project: providing services to taxonomists for standard genome sequencing and annotation.</title>
        <authorList>
            <consortium name="The Broad Institute Genomics Platform"/>
            <consortium name="The Broad Institute Genome Sequencing Center for Infectious Disease"/>
            <person name="Wu L."/>
            <person name="Ma J."/>
        </authorList>
    </citation>
    <scope>NUCLEOTIDE SEQUENCE [LARGE SCALE GENOMIC DNA]</scope>
    <source>
        <strain evidence="2">CGMCC 1.6964</strain>
    </source>
</reference>
<protein>
    <submittedName>
        <fullName evidence="1">Uncharacterized protein</fullName>
    </submittedName>
</protein>
<keyword evidence="2" id="KW-1185">Reference proteome</keyword>
<organism evidence="1 2">
    <name type="scientific">Saccharibacillus kuerlensis</name>
    <dbReference type="NCBI Taxonomy" id="459527"/>
    <lineage>
        <taxon>Bacteria</taxon>
        <taxon>Bacillati</taxon>
        <taxon>Bacillota</taxon>
        <taxon>Bacilli</taxon>
        <taxon>Bacillales</taxon>
        <taxon>Paenibacillaceae</taxon>
        <taxon>Saccharibacillus</taxon>
    </lineage>
</organism>
<accession>A0ABQ2L9I0</accession>
<sequence>MDGMEPFDKKNNGQLKLMQQRLELNKDVKIEIKQQEVHEEVSSYESRRKAIFVCSWESTKLREDRIQQPWHERLSRIRSGRDPRI</sequence>